<reference evidence="1 2" key="1">
    <citation type="submission" date="2016-04" db="EMBL/GenBank/DDBJ databases">
        <title>Complete genome sequence and analysis of deep-sea sediment isolate, Amycolatopsis sp. WP1.</title>
        <authorList>
            <person name="Wang H."/>
            <person name="Chen S."/>
            <person name="Wu Q."/>
        </authorList>
    </citation>
    <scope>NUCLEOTIDE SEQUENCE [LARGE SCALE GENOMIC DNA]</scope>
    <source>
        <strain evidence="1 2">WP1</strain>
    </source>
</reference>
<evidence type="ECO:0000313" key="1">
    <source>
        <dbReference type="EMBL" id="AXB43273.1"/>
    </source>
</evidence>
<dbReference type="OrthoDB" id="3692517at2"/>
<dbReference type="KEGG" id="aab:A4R43_12510"/>
<accession>A0A344L5E9</accession>
<dbReference type="RefSeq" id="WP_113692516.1">
    <property type="nucleotide sequence ID" value="NZ_CP015163.1"/>
</dbReference>
<organism evidence="1 2">
    <name type="scientific">Amycolatopsis albispora</name>
    <dbReference type="NCBI Taxonomy" id="1804986"/>
    <lineage>
        <taxon>Bacteria</taxon>
        <taxon>Bacillati</taxon>
        <taxon>Actinomycetota</taxon>
        <taxon>Actinomycetes</taxon>
        <taxon>Pseudonocardiales</taxon>
        <taxon>Pseudonocardiaceae</taxon>
        <taxon>Amycolatopsis</taxon>
    </lineage>
</organism>
<proteinExistence type="predicted"/>
<keyword evidence="2" id="KW-1185">Reference proteome</keyword>
<dbReference type="Proteomes" id="UP000250434">
    <property type="component" value="Chromosome"/>
</dbReference>
<name>A0A344L5E9_9PSEU</name>
<evidence type="ECO:0000313" key="2">
    <source>
        <dbReference type="Proteomes" id="UP000250434"/>
    </source>
</evidence>
<dbReference type="AlphaFoldDB" id="A0A344L5E9"/>
<protein>
    <submittedName>
        <fullName evidence="1">Uncharacterized protein</fullName>
    </submittedName>
</protein>
<dbReference type="EMBL" id="CP015163">
    <property type="protein sequence ID" value="AXB43273.1"/>
    <property type="molecule type" value="Genomic_DNA"/>
</dbReference>
<gene>
    <name evidence="1" type="ORF">A4R43_12510</name>
</gene>
<sequence>MAARTLSRAVAPRQLAAWAHRTFGHDTLEAAGRLAELDDAYDIADYDERATGDLDAEVMAEARRLTT</sequence>